<feature type="domain" description="HTH lysR-type" evidence="5">
    <location>
        <begin position="21"/>
        <end position="78"/>
    </location>
</feature>
<proteinExistence type="inferred from homology"/>
<evidence type="ECO:0000313" key="6">
    <source>
        <dbReference type="EMBL" id="CAQ89986.1"/>
    </source>
</evidence>
<sequence length="323" mass="37084">MDAGKWEQELHMANLYDLKKFDLNLLVIFECIYENLSISKAAETLYITPSAVSQSLQRLRLQFNDPLFVRAGKGISPTIVGINLHHHLGKNLDGLEQIINIMNASELKNKFVIYGPQLISTFNVTRLITCLREEASVEIEYHDILTSTETGEELLAHRKADLVVTMLPMINRSVLCMPFQSISNVLVCRNNHPRMKNECSLDDILKEEFTMLMSEAPGLDEYQSRMDKIMVNRKIAFRSQSLTSIINIIAETDIIGIIPQKLYKIYRSILNLREIKIDYTLPLMRLYISYNKSSLYNKAFSNFITRIADEKQSSQKSIHSTNN</sequence>
<protein>
    <submittedName>
        <fullName evidence="6">HTH-type transcriptional regulator ybdO</fullName>
    </submittedName>
</protein>
<evidence type="ECO:0000256" key="3">
    <source>
        <dbReference type="ARBA" id="ARBA00023125"/>
    </source>
</evidence>
<evidence type="ECO:0000256" key="4">
    <source>
        <dbReference type="ARBA" id="ARBA00023163"/>
    </source>
</evidence>
<dbReference type="InterPro" id="IPR005119">
    <property type="entry name" value="LysR_subst-bd"/>
</dbReference>
<dbReference type="Pfam" id="PF00126">
    <property type="entry name" value="HTH_1"/>
    <property type="match status" value="1"/>
</dbReference>
<dbReference type="Pfam" id="PF03466">
    <property type="entry name" value="LysR_substrate"/>
    <property type="match status" value="1"/>
</dbReference>
<evidence type="ECO:0000256" key="2">
    <source>
        <dbReference type="ARBA" id="ARBA00023015"/>
    </source>
</evidence>
<dbReference type="KEGG" id="efe:EFER_2490"/>
<keyword evidence="4" id="KW-0804">Transcription</keyword>
<dbReference type="InterPro" id="IPR050389">
    <property type="entry name" value="LysR-type_TF"/>
</dbReference>
<accession>B7LLJ6</accession>
<dbReference type="SUPFAM" id="SSF53850">
    <property type="entry name" value="Periplasmic binding protein-like II"/>
    <property type="match status" value="1"/>
</dbReference>
<reference evidence="7" key="1">
    <citation type="journal article" date="2009" name="PLoS Genet.">
        <title>Organised genome dynamics in the Escherichia coli species results in highly diverse adaptive paths.</title>
        <authorList>
            <person name="Touchon M."/>
            <person name="Hoede C."/>
            <person name="Tenaillon O."/>
            <person name="Barbe V."/>
            <person name="Baeriswyl S."/>
            <person name="Bidet P."/>
            <person name="Bingen E."/>
            <person name="Bonacorsi S."/>
            <person name="Bouchier C."/>
            <person name="Bouvet O."/>
            <person name="Calteau A."/>
            <person name="Chiapello H."/>
            <person name="Clermont O."/>
            <person name="Cruveiller S."/>
            <person name="Danchin A."/>
            <person name="Diard M."/>
            <person name="Dossat C."/>
            <person name="Karoui M.E."/>
            <person name="Frapy E."/>
            <person name="Garry L."/>
            <person name="Ghigo J.M."/>
            <person name="Gilles A.M."/>
            <person name="Johnson J."/>
            <person name="Le Bouguenec C."/>
            <person name="Lescat M."/>
            <person name="Mangenot S."/>
            <person name="Martinez-Jehanne V."/>
            <person name="Matic I."/>
            <person name="Nassif X."/>
            <person name="Oztas S."/>
            <person name="Petit M.A."/>
            <person name="Pichon C."/>
            <person name="Rouy Z."/>
            <person name="Ruf C.S."/>
            <person name="Schneider D."/>
            <person name="Tourret J."/>
            <person name="Vacherie B."/>
            <person name="Vallenet D."/>
            <person name="Medigue C."/>
            <person name="Rocha E.P.C."/>
            <person name="Denamur E."/>
        </authorList>
    </citation>
    <scope>NUCLEOTIDE SEQUENCE [LARGE SCALE GENOMIC DNA]</scope>
    <source>
        <strain evidence="7">ATCC 35469 / DSM 13698 / BCRC 15582 / CCUG 18766 / IAM 14443 / JCM 21226 / LMG 7866 / NBRC 102419 / NCTC 12128 / CDC 0568-73</strain>
    </source>
</reference>
<dbReference type="PANTHER" id="PTHR30118">
    <property type="entry name" value="HTH-TYPE TRANSCRIPTIONAL REGULATOR LEUO-RELATED"/>
    <property type="match status" value="1"/>
</dbReference>
<dbReference type="NCBIfam" id="NF047710">
    <property type="entry name" value="TransRegCitRGProt"/>
    <property type="match status" value="1"/>
</dbReference>
<dbReference type="Gene3D" id="3.40.190.10">
    <property type="entry name" value="Periplasmic binding protein-like II"/>
    <property type="match status" value="2"/>
</dbReference>
<comment type="similarity">
    <text evidence="1">Belongs to the LysR transcriptional regulatory family.</text>
</comment>
<dbReference type="GO" id="GO:0003700">
    <property type="term" value="F:DNA-binding transcription factor activity"/>
    <property type="evidence" value="ECO:0007669"/>
    <property type="project" value="InterPro"/>
</dbReference>
<gene>
    <name evidence="6" type="ordered locus">EFER_2490</name>
</gene>
<dbReference type="HOGENOM" id="CLU_039613_39_5_6"/>
<evidence type="ECO:0000259" key="5">
    <source>
        <dbReference type="PROSITE" id="PS50931"/>
    </source>
</evidence>
<evidence type="ECO:0000313" key="7">
    <source>
        <dbReference type="Proteomes" id="UP000000745"/>
    </source>
</evidence>
<name>B7LLJ6_ESCF3</name>
<dbReference type="SUPFAM" id="SSF46785">
    <property type="entry name" value="Winged helix' DNA-binding domain"/>
    <property type="match status" value="1"/>
</dbReference>
<dbReference type="Proteomes" id="UP000000745">
    <property type="component" value="Chromosome"/>
</dbReference>
<dbReference type="PANTHER" id="PTHR30118:SF14">
    <property type="entry name" value="LYSR FAMILY TRANSCRIPTIONAL REGULATOR"/>
    <property type="match status" value="1"/>
</dbReference>
<dbReference type="AlphaFoldDB" id="B7LLJ6"/>
<dbReference type="InterPro" id="IPR000847">
    <property type="entry name" value="LysR_HTH_N"/>
</dbReference>
<dbReference type="EMBL" id="CU928158">
    <property type="protein sequence ID" value="CAQ89986.1"/>
    <property type="molecule type" value="Genomic_DNA"/>
</dbReference>
<organism evidence="6 7">
    <name type="scientific">Escherichia fergusonii (strain ATCC 35469 / DSM 13698 / CCUG 18766 / IAM 14443 / JCM 21226 / LMG 7866 / NBRC 102419 / NCTC 12128 / CDC 0568-73)</name>
    <dbReference type="NCBI Taxonomy" id="585054"/>
    <lineage>
        <taxon>Bacteria</taxon>
        <taxon>Pseudomonadati</taxon>
        <taxon>Pseudomonadota</taxon>
        <taxon>Gammaproteobacteria</taxon>
        <taxon>Enterobacterales</taxon>
        <taxon>Enterobacteriaceae</taxon>
        <taxon>Escherichia</taxon>
    </lineage>
</organism>
<dbReference type="PROSITE" id="PS50931">
    <property type="entry name" value="HTH_LYSR"/>
    <property type="match status" value="1"/>
</dbReference>
<dbReference type="InterPro" id="IPR036390">
    <property type="entry name" value="WH_DNA-bd_sf"/>
</dbReference>
<keyword evidence="7" id="KW-1185">Reference proteome</keyword>
<evidence type="ECO:0000256" key="1">
    <source>
        <dbReference type="ARBA" id="ARBA00009437"/>
    </source>
</evidence>
<keyword evidence="3" id="KW-0238">DNA-binding</keyword>
<dbReference type="GO" id="GO:0003677">
    <property type="term" value="F:DNA binding"/>
    <property type="evidence" value="ECO:0007669"/>
    <property type="project" value="UniProtKB-KW"/>
</dbReference>
<dbReference type="InterPro" id="IPR036388">
    <property type="entry name" value="WH-like_DNA-bd_sf"/>
</dbReference>
<dbReference type="Gene3D" id="1.10.10.10">
    <property type="entry name" value="Winged helix-like DNA-binding domain superfamily/Winged helix DNA-binding domain"/>
    <property type="match status" value="1"/>
</dbReference>
<keyword evidence="2" id="KW-0805">Transcription regulation</keyword>